<dbReference type="FunFam" id="3.30.160.60:FF:001498">
    <property type="entry name" value="Zinc finger protein 404"/>
    <property type="match status" value="1"/>
</dbReference>
<evidence type="ECO:0000313" key="9">
    <source>
        <dbReference type="EMBL" id="KAK8401783.1"/>
    </source>
</evidence>
<dbReference type="PROSITE" id="PS00028">
    <property type="entry name" value="ZINC_FINGER_C2H2_1"/>
    <property type="match status" value="5"/>
</dbReference>
<dbReference type="GO" id="GO:0000981">
    <property type="term" value="F:DNA-binding transcription factor activity, RNA polymerase II-specific"/>
    <property type="evidence" value="ECO:0007669"/>
    <property type="project" value="TreeGrafter"/>
</dbReference>
<keyword evidence="3" id="KW-0677">Repeat</keyword>
<feature type="domain" description="C2H2-type" evidence="8">
    <location>
        <begin position="335"/>
        <end position="362"/>
    </location>
</feature>
<organism evidence="9 10">
    <name type="scientific">Scylla paramamosain</name>
    <name type="common">Mud crab</name>
    <dbReference type="NCBI Taxonomy" id="85552"/>
    <lineage>
        <taxon>Eukaryota</taxon>
        <taxon>Metazoa</taxon>
        <taxon>Ecdysozoa</taxon>
        <taxon>Arthropoda</taxon>
        <taxon>Crustacea</taxon>
        <taxon>Multicrustacea</taxon>
        <taxon>Malacostraca</taxon>
        <taxon>Eumalacostraca</taxon>
        <taxon>Eucarida</taxon>
        <taxon>Decapoda</taxon>
        <taxon>Pleocyemata</taxon>
        <taxon>Brachyura</taxon>
        <taxon>Eubrachyura</taxon>
        <taxon>Portunoidea</taxon>
        <taxon>Portunidae</taxon>
        <taxon>Portuninae</taxon>
        <taxon>Scylla</taxon>
    </lineage>
</organism>
<dbReference type="GO" id="GO:0000977">
    <property type="term" value="F:RNA polymerase II transcription regulatory region sequence-specific DNA binding"/>
    <property type="evidence" value="ECO:0007669"/>
    <property type="project" value="TreeGrafter"/>
</dbReference>
<keyword evidence="10" id="KW-1185">Reference proteome</keyword>
<proteinExistence type="predicted"/>
<evidence type="ECO:0000256" key="4">
    <source>
        <dbReference type="ARBA" id="ARBA00022771"/>
    </source>
</evidence>
<dbReference type="SMART" id="SM00355">
    <property type="entry name" value="ZnF_C2H2"/>
    <property type="match status" value="8"/>
</dbReference>
<dbReference type="FunFam" id="3.30.160.60:FF:000065">
    <property type="entry name" value="B-cell CLL/lymphoma 6, member B"/>
    <property type="match status" value="1"/>
</dbReference>
<dbReference type="GO" id="GO:0005634">
    <property type="term" value="C:nucleus"/>
    <property type="evidence" value="ECO:0007669"/>
    <property type="project" value="UniProtKB-SubCell"/>
</dbReference>
<dbReference type="FunFam" id="3.30.160.60:FF:000690">
    <property type="entry name" value="Zinc finger protein 354C"/>
    <property type="match status" value="2"/>
</dbReference>
<evidence type="ECO:0000259" key="8">
    <source>
        <dbReference type="PROSITE" id="PS50157"/>
    </source>
</evidence>
<dbReference type="PANTHER" id="PTHR24409">
    <property type="entry name" value="ZINC FINGER PROTEIN 142"/>
    <property type="match status" value="1"/>
</dbReference>
<feature type="domain" description="C2H2-type" evidence="8">
    <location>
        <begin position="130"/>
        <end position="157"/>
    </location>
</feature>
<dbReference type="SUPFAM" id="SSF57667">
    <property type="entry name" value="beta-beta-alpha zinc fingers"/>
    <property type="match status" value="4"/>
</dbReference>
<dbReference type="EMBL" id="JARAKH010000008">
    <property type="protein sequence ID" value="KAK8401783.1"/>
    <property type="molecule type" value="Genomic_DNA"/>
</dbReference>
<evidence type="ECO:0000256" key="3">
    <source>
        <dbReference type="ARBA" id="ARBA00022737"/>
    </source>
</evidence>
<feature type="domain" description="C2H2-type" evidence="8">
    <location>
        <begin position="508"/>
        <end position="536"/>
    </location>
</feature>
<evidence type="ECO:0000256" key="6">
    <source>
        <dbReference type="ARBA" id="ARBA00023242"/>
    </source>
</evidence>
<name>A0AAW0URF2_SCYPA</name>
<keyword evidence="4 7" id="KW-0863">Zinc-finger</keyword>
<reference evidence="9 10" key="1">
    <citation type="submission" date="2023-03" db="EMBL/GenBank/DDBJ databases">
        <title>High-quality genome of Scylla paramamosain provides insights in environmental adaptation.</title>
        <authorList>
            <person name="Zhang L."/>
        </authorList>
    </citation>
    <scope>NUCLEOTIDE SEQUENCE [LARGE SCALE GENOMIC DNA]</scope>
    <source>
        <strain evidence="9">LZ_2023a</strain>
        <tissue evidence="9">Muscle</tissue>
    </source>
</reference>
<keyword evidence="5" id="KW-0862">Zinc</keyword>
<dbReference type="AlphaFoldDB" id="A0AAW0URF2"/>
<dbReference type="Proteomes" id="UP001487740">
    <property type="component" value="Unassembled WGS sequence"/>
</dbReference>
<dbReference type="InterPro" id="IPR013087">
    <property type="entry name" value="Znf_C2H2_type"/>
</dbReference>
<evidence type="ECO:0000256" key="2">
    <source>
        <dbReference type="ARBA" id="ARBA00022723"/>
    </source>
</evidence>
<feature type="domain" description="C2H2-type" evidence="8">
    <location>
        <begin position="480"/>
        <end position="507"/>
    </location>
</feature>
<evidence type="ECO:0000313" key="10">
    <source>
        <dbReference type="Proteomes" id="UP001487740"/>
    </source>
</evidence>
<dbReference type="GO" id="GO:0008270">
    <property type="term" value="F:zinc ion binding"/>
    <property type="evidence" value="ECO:0007669"/>
    <property type="project" value="UniProtKB-KW"/>
</dbReference>
<keyword evidence="2" id="KW-0479">Metal-binding</keyword>
<dbReference type="FunFam" id="3.30.160.60:FF:000688">
    <property type="entry name" value="zinc finger protein 197 isoform X1"/>
    <property type="match status" value="1"/>
</dbReference>
<dbReference type="FunFam" id="3.30.160.60:FF:000145">
    <property type="entry name" value="Zinc finger protein 574"/>
    <property type="match status" value="2"/>
</dbReference>
<feature type="domain" description="C2H2-type" evidence="8">
    <location>
        <begin position="362"/>
        <end position="390"/>
    </location>
</feature>
<sequence length="709" mass="75488">MLVPRVSVFSKGVLREGGCIGSGVGLGCVLVSLRQCMEGALVQAKDILALPPFQDSVGRAPEGSLSHRMRVLVTTMAEGGGGAGGGVGGGGGWAVEGGVGVGGAGGGGGYGLGWCESRAGMQVGTEERPFPCPYCPLRFKRRYTLQEHVRIHMGSRPYACRSCGKTFTQRSSLLKHAAGGDGAAAIRARPRLRARRRCGARRSSGDKCDVCGEPSPGFPCPRPPAWAGSVCHSTGVGLLQSCGDALLGGRRGMKPNPELSAQPLLGLGSHVTQNLLRMDSSSAAAAVTAGGMSYHALLDAAAASNRNDRKTHAPVTPMGAVAGGPRLDDSVERPYPCHFCEARFKKKQHLQNHERIHTGEKYVCTLCGQAFSRMHILKHHLERKHADPPNALYALDHTDAFRDGTRRLREVSLGVSRERRDWPGSAKVKGRFGSATRDYMSGQVLQSVLFDSLTNLHSSLGFGSLPAPSTTPTGDPFRPYACHICGKRFKLNHHLKQHSRIHTGERPFACNLCGKTFTQQSSYHYHMKKKLCGPHPSTPGTPGTPEAPSVASPMACGVPPKATHQPGMDVGMGGMGGGLLPDLSPHGMSGASSSMSCAGIPSEVMNAFVSLTNSAESALGGWEVSERPAEGVVAAWLMGAPIPMRGRGGADPSAPKHHCCPYCTKQFRRKDHLTQHVRIHTGEKPYRCERCGRGFNQKSPLMYHLSICR</sequence>
<dbReference type="Gene3D" id="3.30.160.60">
    <property type="entry name" value="Classic Zinc Finger"/>
    <property type="match status" value="7"/>
</dbReference>
<gene>
    <name evidence="9" type="ORF">O3P69_001112</name>
</gene>
<comment type="caution">
    <text evidence="9">The sequence shown here is derived from an EMBL/GenBank/DDBJ whole genome shotgun (WGS) entry which is preliminary data.</text>
</comment>
<feature type="domain" description="C2H2-type" evidence="8">
    <location>
        <begin position="686"/>
        <end position="709"/>
    </location>
</feature>
<dbReference type="GO" id="GO:0003682">
    <property type="term" value="F:chromatin binding"/>
    <property type="evidence" value="ECO:0007669"/>
    <property type="project" value="UniProtKB-ARBA"/>
</dbReference>
<dbReference type="PROSITE" id="PS51257">
    <property type="entry name" value="PROKAR_LIPOPROTEIN"/>
    <property type="match status" value="1"/>
</dbReference>
<protein>
    <recommendedName>
        <fullName evidence="8">C2H2-type domain-containing protein</fullName>
    </recommendedName>
</protein>
<evidence type="ECO:0000256" key="5">
    <source>
        <dbReference type="ARBA" id="ARBA00022833"/>
    </source>
</evidence>
<dbReference type="PANTHER" id="PTHR24409:SF295">
    <property type="entry name" value="AZ2-RELATED"/>
    <property type="match status" value="1"/>
</dbReference>
<dbReference type="InterPro" id="IPR036236">
    <property type="entry name" value="Znf_C2H2_sf"/>
</dbReference>
<feature type="domain" description="C2H2-type" evidence="8">
    <location>
        <begin position="658"/>
        <end position="685"/>
    </location>
</feature>
<comment type="subcellular location">
    <subcellularLocation>
        <location evidence="1">Nucleus</location>
    </subcellularLocation>
</comment>
<keyword evidence="6" id="KW-0539">Nucleus</keyword>
<accession>A0AAW0URF2</accession>
<feature type="domain" description="C2H2-type" evidence="8">
    <location>
        <begin position="158"/>
        <end position="176"/>
    </location>
</feature>
<evidence type="ECO:0000256" key="1">
    <source>
        <dbReference type="ARBA" id="ARBA00004123"/>
    </source>
</evidence>
<evidence type="ECO:0000256" key="7">
    <source>
        <dbReference type="PROSITE-ProRule" id="PRU00042"/>
    </source>
</evidence>
<dbReference type="PROSITE" id="PS50157">
    <property type="entry name" value="ZINC_FINGER_C2H2_2"/>
    <property type="match status" value="8"/>
</dbReference>
<dbReference type="Pfam" id="PF00096">
    <property type="entry name" value="zf-C2H2"/>
    <property type="match status" value="5"/>
</dbReference>